<comment type="caution">
    <text evidence="1">The sequence shown here is derived from an EMBL/GenBank/DDBJ whole genome shotgun (WGS) entry which is preliminary data.</text>
</comment>
<dbReference type="Proteomes" id="UP000224563">
    <property type="component" value="Unassembled WGS sequence"/>
</dbReference>
<sequence length="124" mass="14108">MNQIIKTFLGVFLILLMCSCCIGMFAQFLHVMEAQNLHAKIVKELEESDYYPDVLRECCMRAQTAGCRLEVTLYQPGKTPIVIQDAAMVPAQIQCETAKVELKYALHIFGLQEEQTHILSAYTY</sequence>
<dbReference type="PROSITE" id="PS51257">
    <property type="entry name" value="PROKAR_LIPOPROTEIN"/>
    <property type="match status" value="1"/>
</dbReference>
<organism evidence="1 2">
    <name type="scientific">Agathobacter ruminis</name>
    <dbReference type="NCBI Taxonomy" id="1712665"/>
    <lineage>
        <taxon>Bacteria</taxon>
        <taxon>Bacillati</taxon>
        <taxon>Bacillota</taxon>
        <taxon>Clostridia</taxon>
        <taxon>Lachnospirales</taxon>
        <taxon>Lachnospiraceae</taxon>
        <taxon>Agathobacter</taxon>
    </lineage>
</organism>
<protein>
    <submittedName>
        <fullName evidence="1">Uncharacterized protein</fullName>
    </submittedName>
</protein>
<dbReference type="RefSeq" id="WP_099386772.1">
    <property type="nucleotide sequence ID" value="NZ_JANSWH010000061.1"/>
</dbReference>
<dbReference type="AlphaFoldDB" id="A0A2G3E0N1"/>
<proteinExistence type="predicted"/>
<gene>
    <name evidence="1" type="ORF">CSX02_11495</name>
</gene>
<evidence type="ECO:0000313" key="1">
    <source>
        <dbReference type="EMBL" id="PHU36789.1"/>
    </source>
</evidence>
<accession>A0A2G3E0N1</accession>
<name>A0A2G3E0N1_9FIRM</name>
<reference evidence="1 2" key="1">
    <citation type="submission" date="2017-10" db="EMBL/GenBank/DDBJ databases">
        <title>Resolving the taxonomy of Roseburia spp., Eubacterium rectale and Agathobacter spp. through phylogenomic analysis.</title>
        <authorList>
            <person name="Sheridan P.O."/>
            <person name="Walker A.W."/>
            <person name="Duncan S.H."/>
            <person name="Scott K.P."/>
            <person name="Toole P.W.O."/>
            <person name="Luis P."/>
            <person name="Flint H.J."/>
        </authorList>
    </citation>
    <scope>NUCLEOTIDE SEQUENCE [LARGE SCALE GENOMIC DNA]</scope>
    <source>
        <strain evidence="1 2">JK623</strain>
    </source>
</reference>
<dbReference type="EMBL" id="PDYG01000123">
    <property type="protein sequence ID" value="PHU36789.1"/>
    <property type="molecule type" value="Genomic_DNA"/>
</dbReference>
<evidence type="ECO:0000313" key="2">
    <source>
        <dbReference type="Proteomes" id="UP000224563"/>
    </source>
</evidence>
<keyword evidence="2" id="KW-1185">Reference proteome</keyword>
<reference evidence="1 2" key="2">
    <citation type="submission" date="2017-10" db="EMBL/GenBank/DDBJ databases">
        <authorList>
            <person name="Banno H."/>
            <person name="Chua N.-H."/>
        </authorList>
    </citation>
    <scope>NUCLEOTIDE SEQUENCE [LARGE SCALE GENOMIC DNA]</scope>
    <source>
        <strain evidence="1 2">JK623</strain>
    </source>
</reference>